<protein>
    <submittedName>
        <fullName evidence="1">Uncharacterized protein</fullName>
    </submittedName>
</protein>
<evidence type="ECO:0000313" key="1">
    <source>
        <dbReference type="EMBL" id="AZZ56120.1"/>
    </source>
</evidence>
<proteinExistence type="predicted"/>
<evidence type="ECO:0000313" key="2">
    <source>
        <dbReference type="Proteomes" id="UP000283946"/>
    </source>
</evidence>
<dbReference type="KEGG" id="ria:C7V51_09670"/>
<reference evidence="1 2" key="1">
    <citation type="submission" date="2018-03" db="EMBL/GenBank/DDBJ databases">
        <title>Bacteriophage NCPPB3778 and a type I-E CRISPR drive the evolution of the US Biological Select Agent, Rathayibacter toxicus.</title>
        <authorList>
            <person name="Davis E.W.II."/>
            <person name="Tabima J.F."/>
            <person name="Weisberg A.J."/>
            <person name="Dantas Lopes L."/>
            <person name="Wiseman M.S."/>
            <person name="Wiseman M.S."/>
            <person name="Pupko T."/>
            <person name="Belcher M.S."/>
            <person name="Sechler A.J."/>
            <person name="Tancos M.A."/>
            <person name="Schroeder B.K."/>
            <person name="Murray T.D."/>
            <person name="Luster D.G."/>
            <person name="Schneider W.L."/>
            <person name="Rogers E."/>
            <person name="Andreote F.D."/>
            <person name="Grunwald N.J."/>
            <person name="Putnam M.L."/>
            <person name="Chang J.H."/>
        </authorList>
    </citation>
    <scope>NUCLEOTIDE SEQUENCE [LARGE SCALE GENOMIC DNA]</scope>
    <source>
        <strain evidence="1 2">NCCPB 2253</strain>
    </source>
</reference>
<name>A0AAD1AFM6_9MICO</name>
<accession>A0AAD1AFM6</accession>
<dbReference type="AlphaFoldDB" id="A0AAD1AFM6"/>
<organism evidence="1 2">
    <name type="scientific">Rathayibacter iranicus</name>
    <dbReference type="NCBI Taxonomy" id="59737"/>
    <lineage>
        <taxon>Bacteria</taxon>
        <taxon>Bacillati</taxon>
        <taxon>Actinomycetota</taxon>
        <taxon>Actinomycetes</taxon>
        <taxon>Micrococcales</taxon>
        <taxon>Microbacteriaceae</taxon>
        <taxon>Rathayibacter</taxon>
    </lineage>
</organism>
<gene>
    <name evidence="1" type="ORF">C7V51_09670</name>
</gene>
<sequence length="74" mass="8398">MDDYDIVEVKDVLEVIAWAKRELRDGQFAVYVVTQSIAEGPQGFFDETHFTRIFGDLFDEDEGAGVSSVEIHED</sequence>
<dbReference type="Proteomes" id="UP000283946">
    <property type="component" value="Chromosome"/>
</dbReference>
<dbReference type="EMBL" id="CP028130">
    <property type="protein sequence ID" value="AZZ56120.1"/>
    <property type="molecule type" value="Genomic_DNA"/>
</dbReference>